<dbReference type="EMBL" id="JAJSOF020000031">
    <property type="protein sequence ID" value="KAJ4431023.1"/>
    <property type="molecule type" value="Genomic_DNA"/>
</dbReference>
<protein>
    <submittedName>
        <fullName evidence="1">Uncharacterized protein</fullName>
    </submittedName>
</protein>
<keyword evidence="2" id="KW-1185">Reference proteome</keyword>
<evidence type="ECO:0000313" key="1">
    <source>
        <dbReference type="EMBL" id="KAJ4431023.1"/>
    </source>
</evidence>
<dbReference type="Proteomes" id="UP001148838">
    <property type="component" value="Unassembled WGS sequence"/>
</dbReference>
<gene>
    <name evidence="1" type="ORF">ANN_19616</name>
</gene>
<sequence length="71" mass="8066">MKQDDVELEERDEGKEDVRILYRCRIGNLLEAFFGLAFPVKDVKGTLSRRKPLRGQSVTVQETIGGLSEID</sequence>
<organism evidence="1 2">
    <name type="scientific">Periplaneta americana</name>
    <name type="common">American cockroach</name>
    <name type="synonym">Blatta americana</name>
    <dbReference type="NCBI Taxonomy" id="6978"/>
    <lineage>
        <taxon>Eukaryota</taxon>
        <taxon>Metazoa</taxon>
        <taxon>Ecdysozoa</taxon>
        <taxon>Arthropoda</taxon>
        <taxon>Hexapoda</taxon>
        <taxon>Insecta</taxon>
        <taxon>Pterygota</taxon>
        <taxon>Neoptera</taxon>
        <taxon>Polyneoptera</taxon>
        <taxon>Dictyoptera</taxon>
        <taxon>Blattodea</taxon>
        <taxon>Blattoidea</taxon>
        <taxon>Blattidae</taxon>
        <taxon>Blattinae</taxon>
        <taxon>Periplaneta</taxon>
    </lineage>
</organism>
<proteinExistence type="predicted"/>
<accession>A0ABQ8SAE2</accession>
<evidence type="ECO:0000313" key="2">
    <source>
        <dbReference type="Proteomes" id="UP001148838"/>
    </source>
</evidence>
<comment type="caution">
    <text evidence="1">The sequence shown here is derived from an EMBL/GenBank/DDBJ whole genome shotgun (WGS) entry which is preliminary data.</text>
</comment>
<reference evidence="1 2" key="1">
    <citation type="journal article" date="2022" name="Allergy">
        <title>Genome assembly and annotation of Periplaneta americana reveal a comprehensive cockroach allergen profile.</title>
        <authorList>
            <person name="Wang L."/>
            <person name="Xiong Q."/>
            <person name="Saelim N."/>
            <person name="Wang L."/>
            <person name="Nong W."/>
            <person name="Wan A.T."/>
            <person name="Shi M."/>
            <person name="Liu X."/>
            <person name="Cao Q."/>
            <person name="Hui J.H.L."/>
            <person name="Sookrung N."/>
            <person name="Leung T.F."/>
            <person name="Tungtrongchitr A."/>
            <person name="Tsui S.K.W."/>
        </authorList>
    </citation>
    <scope>NUCLEOTIDE SEQUENCE [LARGE SCALE GENOMIC DNA]</scope>
    <source>
        <strain evidence="1">PWHHKU_190912</strain>
    </source>
</reference>
<name>A0ABQ8SAE2_PERAM</name>